<dbReference type="Proteomes" id="UP000031668">
    <property type="component" value="Unassembled WGS sequence"/>
</dbReference>
<keyword evidence="1" id="KW-0472">Membrane</keyword>
<protein>
    <submittedName>
        <fullName evidence="2">Uncharacterized protein</fullName>
    </submittedName>
</protein>
<comment type="caution">
    <text evidence="2">The sequence shown here is derived from an EMBL/GenBank/DDBJ whole genome shotgun (WGS) entry which is preliminary data.</text>
</comment>
<keyword evidence="3" id="KW-1185">Reference proteome</keyword>
<dbReference type="AlphaFoldDB" id="A0A0C2INE6"/>
<name>A0A0C2INE6_THEKT</name>
<gene>
    <name evidence="2" type="ORF">RF11_07553</name>
</gene>
<sequence length="116" mass="13399">MGTTIASIGNEEYIKRCFYKLHFKPELDINNFNSSVFPSTVWSIGFVYPFGGWFGSIIGGYCVDRYGRYESSELEKNAIGILLCARYVRSSPKGHFQIPAHSPFVYQQILRWYFSM</sequence>
<reference evidence="2 3" key="1">
    <citation type="journal article" date="2014" name="Genome Biol. Evol.">
        <title>The genome of the myxosporean Thelohanellus kitauei shows adaptations to nutrient acquisition within its fish host.</title>
        <authorList>
            <person name="Yang Y."/>
            <person name="Xiong J."/>
            <person name="Zhou Z."/>
            <person name="Huo F."/>
            <person name="Miao W."/>
            <person name="Ran C."/>
            <person name="Liu Y."/>
            <person name="Zhang J."/>
            <person name="Feng J."/>
            <person name="Wang M."/>
            <person name="Wang M."/>
            <person name="Wang L."/>
            <person name="Yao B."/>
        </authorList>
    </citation>
    <scope>NUCLEOTIDE SEQUENCE [LARGE SCALE GENOMIC DNA]</scope>
    <source>
        <strain evidence="2">Wuqing</strain>
    </source>
</reference>
<proteinExistence type="predicted"/>
<dbReference type="EMBL" id="JWZT01003344">
    <property type="protein sequence ID" value="KII67014.1"/>
    <property type="molecule type" value="Genomic_DNA"/>
</dbReference>
<evidence type="ECO:0000313" key="2">
    <source>
        <dbReference type="EMBL" id="KII67014.1"/>
    </source>
</evidence>
<organism evidence="2 3">
    <name type="scientific">Thelohanellus kitauei</name>
    <name type="common">Myxosporean</name>
    <dbReference type="NCBI Taxonomy" id="669202"/>
    <lineage>
        <taxon>Eukaryota</taxon>
        <taxon>Metazoa</taxon>
        <taxon>Cnidaria</taxon>
        <taxon>Myxozoa</taxon>
        <taxon>Myxosporea</taxon>
        <taxon>Bivalvulida</taxon>
        <taxon>Platysporina</taxon>
        <taxon>Myxobolidae</taxon>
        <taxon>Thelohanellus</taxon>
    </lineage>
</organism>
<keyword evidence="1" id="KW-0812">Transmembrane</keyword>
<evidence type="ECO:0000313" key="3">
    <source>
        <dbReference type="Proteomes" id="UP000031668"/>
    </source>
</evidence>
<evidence type="ECO:0000256" key="1">
    <source>
        <dbReference type="SAM" id="Phobius"/>
    </source>
</evidence>
<keyword evidence="1" id="KW-1133">Transmembrane helix</keyword>
<feature type="transmembrane region" description="Helical" evidence="1">
    <location>
        <begin position="41"/>
        <end position="63"/>
    </location>
</feature>
<accession>A0A0C2INE6</accession>